<evidence type="ECO:0000256" key="1">
    <source>
        <dbReference type="ARBA" id="ARBA00006082"/>
    </source>
</evidence>
<dbReference type="Proteomes" id="UP001529510">
    <property type="component" value="Unassembled WGS sequence"/>
</dbReference>
<dbReference type="InterPro" id="IPR036890">
    <property type="entry name" value="HATPase_C_sf"/>
</dbReference>
<keyword evidence="3" id="KW-1185">Reference proteome</keyword>
<gene>
    <name evidence="2" type="ORF">M9458_025171</name>
</gene>
<dbReference type="AlphaFoldDB" id="A0ABD0Q0E8"/>
<dbReference type="PANTHER" id="PTHR10073">
    <property type="entry name" value="DNA MISMATCH REPAIR PROTEIN MLH, PMS, MUTL"/>
    <property type="match status" value="1"/>
</dbReference>
<comment type="caution">
    <text evidence="2">The sequence shown here is derived from an EMBL/GenBank/DDBJ whole genome shotgun (WGS) entry which is preliminary data.</text>
</comment>
<dbReference type="SUPFAM" id="SSF55874">
    <property type="entry name" value="ATPase domain of HSP90 chaperone/DNA topoisomerase II/histidine kinase"/>
    <property type="match status" value="1"/>
</dbReference>
<protein>
    <submittedName>
        <fullName evidence="2">Uncharacterized protein</fullName>
    </submittedName>
</protein>
<comment type="similarity">
    <text evidence="1">Belongs to the DNA mismatch repair MutL/HexB family.</text>
</comment>
<dbReference type="Gene3D" id="3.30.565.10">
    <property type="entry name" value="Histidine kinase-like ATPase, C-terminal domain"/>
    <property type="match status" value="1"/>
</dbReference>
<evidence type="ECO:0000313" key="3">
    <source>
        <dbReference type="Proteomes" id="UP001529510"/>
    </source>
</evidence>
<dbReference type="InterPro" id="IPR038973">
    <property type="entry name" value="MutL/Mlh/Pms-like"/>
</dbReference>
<feature type="non-terminal residue" evidence="2">
    <location>
        <position position="51"/>
    </location>
</feature>
<dbReference type="EMBL" id="JAMKFB020000012">
    <property type="protein sequence ID" value="KAL0179729.1"/>
    <property type="molecule type" value="Genomic_DNA"/>
</dbReference>
<proteinExistence type="inferred from homology"/>
<accession>A0ABD0Q0E8</accession>
<dbReference type="PANTHER" id="PTHR10073:SF52">
    <property type="entry name" value="MISMATCH REPAIR ENDONUCLEASE PMS2"/>
    <property type="match status" value="1"/>
</dbReference>
<evidence type="ECO:0000313" key="2">
    <source>
        <dbReference type="EMBL" id="KAL0179729.1"/>
    </source>
</evidence>
<sequence>AQIGARLVYDHDGRLTQRVPHPRQHGTTVTLQKLFSTLPVRHKEFLRNIKK</sequence>
<feature type="non-terminal residue" evidence="2">
    <location>
        <position position="1"/>
    </location>
</feature>
<reference evidence="2 3" key="1">
    <citation type="submission" date="2024-05" db="EMBL/GenBank/DDBJ databases">
        <title>Genome sequencing and assembly of Indian major carp, Cirrhinus mrigala (Hamilton, 1822).</title>
        <authorList>
            <person name="Mohindra V."/>
            <person name="Chowdhury L.M."/>
            <person name="Lal K."/>
            <person name="Jena J.K."/>
        </authorList>
    </citation>
    <scope>NUCLEOTIDE SEQUENCE [LARGE SCALE GENOMIC DNA]</scope>
    <source>
        <strain evidence="2">CM1030</strain>
        <tissue evidence="2">Blood</tissue>
    </source>
</reference>
<organism evidence="2 3">
    <name type="scientific">Cirrhinus mrigala</name>
    <name type="common">Mrigala</name>
    <dbReference type="NCBI Taxonomy" id="683832"/>
    <lineage>
        <taxon>Eukaryota</taxon>
        <taxon>Metazoa</taxon>
        <taxon>Chordata</taxon>
        <taxon>Craniata</taxon>
        <taxon>Vertebrata</taxon>
        <taxon>Euteleostomi</taxon>
        <taxon>Actinopterygii</taxon>
        <taxon>Neopterygii</taxon>
        <taxon>Teleostei</taxon>
        <taxon>Ostariophysi</taxon>
        <taxon>Cypriniformes</taxon>
        <taxon>Cyprinidae</taxon>
        <taxon>Labeoninae</taxon>
        <taxon>Labeonini</taxon>
        <taxon>Cirrhinus</taxon>
    </lineage>
</organism>
<name>A0ABD0Q0E8_CIRMR</name>